<sequence length="99" mass="10853">MTPDMITKARANAKVKGFADEEVHFRLGEIEYLPVADSSADCVIRAPEKETLMASILAAGFVDVKIEEKEESREVIKQWLPGSGAEDYVVSADITAKKP</sequence>
<dbReference type="OrthoDB" id="8300214at2759"/>
<name>A0A9W7ABI0_9STRA</name>
<accession>A0A9W7ABI0</accession>
<organism evidence="2 3">
    <name type="scientific">Triparma strigata</name>
    <dbReference type="NCBI Taxonomy" id="1606541"/>
    <lineage>
        <taxon>Eukaryota</taxon>
        <taxon>Sar</taxon>
        <taxon>Stramenopiles</taxon>
        <taxon>Ochrophyta</taxon>
        <taxon>Bolidophyceae</taxon>
        <taxon>Parmales</taxon>
        <taxon>Triparmaceae</taxon>
        <taxon>Triparma</taxon>
    </lineage>
</organism>
<dbReference type="Proteomes" id="UP001165085">
    <property type="component" value="Unassembled WGS sequence"/>
</dbReference>
<dbReference type="AlphaFoldDB" id="A0A9W7ABI0"/>
<keyword evidence="3" id="KW-1185">Reference proteome</keyword>
<comment type="caution">
    <text evidence="2">The sequence shown here is derived from an EMBL/GenBank/DDBJ whole genome shotgun (WGS) entry which is preliminary data.</text>
</comment>
<reference evidence="3" key="1">
    <citation type="journal article" date="2023" name="Commun. Biol.">
        <title>Genome analysis of Parmales, the sister group of diatoms, reveals the evolutionary specialization of diatoms from phago-mixotrophs to photoautotrophs.</title>
        <authorList>
            <person name="Ban H."/>
            <person name="Sato S."/>
            <person name="Yoshikawa S."/>
            <person name="Yamada K."/>
            <person name="Nakamura Y."/>
            <person name="Ichinomiya M."/>
            <person name="Sato N."/>
            <person name="Blanc-Mathieu R."/>
            <person name="Endo H."/>
            <person name="Kuwata A."/>
            <person name="Ogata H."/>
        </authorList>
    </citation>
    <scope>NUCLEOTIDE SEQUENCE [LARGE SCALE GENOMIC DNA]</scope>
    <source>
        <strain evidence="3">NIES 3701</strain>
    </source>
</reference>
<proteinExistence type="predicted"/>
<dbReference type="Pfam" id="PF13847">
    <property type="entry name" value="Methyltransf_31"/>
    <property type="match status" value="1"/>
</dbReference>
<gene>
    <name evidence="2" type="ORF">TrST_g11450</name>
</gene>
<dbReference type="InterPro" id="IPR025714">
    <property type="entry name" value="Methyltranfer_dom"/>
</dbReference>
<evidence type="ECO:0000313" key="2">
    <source>
        <dbReference type="EMBL" id="GMH66158.1"/>
    </source>
</evidence>
<dbReference type="EMBL" id="BRXY01000106">
    <property type="protein sequence ID" value="GMH66158.1"/>
    <property type="molecule type" value="Genomic_DNA"/>
</dbReference>
<feature type="domain" description="Methyltransferase" evidence="1">
    <location>
        <begin position="1"/>
        <end position="50"/>
    </location>
</feature>
<evidence type="ECO:0000259" key="1">
    <source>
        <dbReference type="Pfam" id="PF13847"/>
    </source>
</evidence>
<dbReference type="InterPro" id="IPR029063">
    <property type="entry name" value="SAM-dependent_MTases_sf"/>
</dbReference>
<protein>
    <recommendedName>
        <fullName evidence="1">Methyltransferase domain-containing protein</fullName>
    </recommendedName>
</protein>
<evidence type="ECO:0000313" key="3">
    <source>
        <dbReference type="Proteomes" id="UP001165085"/>
    </source>
</evidence>
<dbReference type="SUPFAM" id="SSF53335">
    <property type="entry name" value="S-adenosyl-L-methionine-dependent methyltransferases"/>
    <property type="match status" value="1"/>
</dbReference>
<dbReference type="Gene3D" id="3.40.50.150">
    <property type="entry name" value="Vaccinia Virus protein VP39"/>
    <property type="match status" value="1"/>
</dbReference>